<proteinExistence type="predicted"/>
<dbReference type="EMBL" id="SNRW01029027">
    <property type="protein sequence ID" value="KAA6359018.1"/>
    <property type="molecule type" value="Genomic_DNA"/>
</dbReference>
<protein>
    <recommendedName>
        <fullName evidence="3">Right handed beta helix domain-containing protein</fullName>
    </recommendedName>
</protein>
<name>A0A5J4TL40_9EUKA</name>
<dbReference type="AlphaFoldDB" id="A0A5J4TL40"/>
<dbReference type="PANTHER" id="PTHR11319:SF35">
    <property type="entry name" value="OUTER MEMBRANE PROTEIN PMPC-RELATED"/>
    <property type="match status" value="1"/>
</dbReference>
<gene>
    <name evidence="1" type="ORF">EZS28_045455</name>
</gene>
<organism evidence="1 2">
    <name type="scientific">Streblomastix strix</name>
    <dbReference type="NCBI Taxonomy" id="222440"/>
    <lineage>
        <taxon>Eukaryota</taxon>
        <taxon>Metamonada</taxon>
        <taxon>Preaxostyla</taxon>
        <taxon>Oxymonadida</taxon>
        <taxon>Streblomastigidae</taxon>
        <taxon>Streblomastix</taxon>
    </lineage>
</organism>
<dbReference type="Proteomes" id="UP000324800">
    <property type="component" value="Unassembled WGS sequence"/>
</dbReference>
<dbReference type="PANTHER" id="PTHR11319">
    <property type="entry name" value="G PROTEIN-COUPLED RECEPTOR-RELATED"/>
    <property type="match status" value="1"/>
</dbReference>
<feature type="non-terminal residue" evidence="1">
    <location>
        <position position="344"/>
    </location>
</feature>
<accession>A0A5J4TL40</accession>
<evidence type="ECO:0008006" key="3">
    <source>
        <dbReference type="Google" id="ProtNLM"/>
    </source>
</evidence>
<sequence>MSVYGSKFENLAQYNNQIQQTHGSAINAQSNSTDGLMIINTTFNNCKTDRGNGGAVYVILNSTGRGQINNAIFNNCQATKGGGLYVEVSGGGRIEINNHTKFDQCKCNNNDNNSEGSGLYAEISGQSSNISISGFAEFINCSGAERGGGIYILYSASGYNQSGTILLDQVSLSQCTAKNGSGIYSLLKDQGKLTIRNSNFSQCSTTTQHGGGLFIDASGNGTEISLTNSVLFDNCKSEEDGGAIYMRLYNYGNTDLWGVNFKGCQSVNGNGGGICAYIQSSGKLHLHNLVNFTGCVCDNKNRGGIYAEVSGNASISTRSSLELSNQVYFDNCRSSKNNGGGIYA</sequence>
<comment type="caution">
    <text evidence="1">The sequence shown here is derived from an EMBL/GenBank/DDBJ whole genome shotgun (WGS) entry which is preliminary data.</text>
</comment>
<reference evidence="1 2" key="1">
    <citation type="submission" date="2019-03" db="EMBL/GenBank/DDBJ databases">
        <title>Single cell metagenomics reveals metabolic interactions within the superorganism composed of flagellate Streblomastix strix and complex community of Bacteroidetes bacteria on its surface.</title>
        <authorList>
            <person name="Treitli S.C."/>
            <person name="Kolisko M."/>
            <person name="Husnik F."/>
            <person name="Keeling P."/>
            <person name="Hampl V."/>
        </authorList>
    </citation>
    <scope>NUCLEOTIDE SEQUENCE [LARGE SCALE GENOMIC DNA]</scope>
    <source>
        <strain evidence="1">ST1C</strain>
    </source>
</reference>
<evidence type="ECO:0000313" key="1">
    <source>
        <dbReference type="EMBL" id="KAA6359018.1"/>
    </source>
</evidence>
<evidence type="ECO:0000313" key="2">
    <source>
        <dbReference type="Proteomes" id="UP000324800"/>
    </source>
</evidence>